<feature type="transmembrane region" description="Helical" evidence="1">
    <location>
        <begin position="88"/>
        <end position="110"/>
    </location>
</feature>
<evidence type="ECO:0000256" key="1">
    <source>
        <dbReference type="SAM" id="Phobius"/>
    </source>
</evidence>
<keyword evidence="1" id="KW-0472">Membrane</keyword>
<keyword evidence="4" id="KW-1185">Reference proteome</keyword>
<organism evidence="3 4">
    <name type="scientific">Macrolepiota fuliginosa MF-IS2</name>
    <dbReference type="NCBI Taxonomy" id="1400762"/>
    <lineage>
        <taxon>Eukaryota</taxon>
        <taxon>Fungi</taxon>
        <taxon>Dikarya</taxon>
        <taxon>Basidiomycota</taxon>
        <taxon>Agaricomycotina</taxon>
        <taxon>Agaricomycetes</taxon>
        <taxon>Agaricomycetidae</taxon>
        <taxon>Agaricales</taxon>
        <taxon>Agaricineae</taxon>
        <taxon>Agaricaceae</taxon>
        <taxon>Macrolepiota</taxon>
    </lineage>
</organism>
<feature type="signal peptide" evidence="2">
    <location>
        <begin position="1"/>
        <end position="18"/>
    </location>
</feature>
<feature type="transmembrane region" description="Helical" evidence="1">
    <location>
        <begin position="140"/>
        <end position="168"/>
    </location>
</feature>
<evidence type="ECO:0000256" key="2">
    <source>
        <dbReference type="SAM" id="SignalP"/>
    </source>
</evidence>
<accession>A0A9P5XE36</accession>
<gene>
    <name evidence="3" type="ORF">P691DRAFT_801745</name>
</gene>
<dbReference type="Proteomes" id="UP000807342">
    <property type="component" value="Unassembled WGS sequence"/>
</dbReference>
<comment type="caution">
    <text evidence="3">The sequence shown here is derived from an EMBL/GenBank/DDBJ whole genome shotgun (WGS) entry which is preliminary data.</text>
</comment>
<keyword evidence="1" id="KW-1133">Transmembrane helix</keyword>
<dbReference type="AlphaFoldDB" id="A0A9P5XE36"/>
<dbReference type="EMBL" id="MU151183">
    <property type="protein sequence ID" value="KAF9447860.1"/>
    <property type="molecule type" value="Genomic_DNA"/>
</dbReference>
<evidence type="ECO:0000313" key="3">
    <source>
        <dbReference type="EMBL" id="KAF9447860.1"/>
    </source>
</evidence>
<sequence>MVLLWLLVILLFPFPVITVILSLGAPCWNYRDYQRHQATGDGQGSTGDVWRGVLQQAQRQWKIYHALSMIVIPTTVRHFVRPAEECSWSYYLAVIALLSGTMNLALATVYKEYVEILQQPSVARHWLGERSGPRQPPGKAIILWIFLSIPASWFTCSIVASALSMVFSTWSGVAPGMVGVSCSTGHPYFQHTAIVIVASKAFADILFVVLTLQDIEYHAD</sequence>
<evidence type="ECO:0000313" key="4">
    <source>
        <dbReference type="Proteomes" id="UP000807342"/>
    </source>
</evidence>
<protein>
    <submittedName>
        <fullName evidence="3">Uncharacterized protein</fullName>
    </submittedName>
</protein>
<keyword evidence="1" id="KW-0812">Transmembrane</keyword>
<name>A0A9P5XE36_9AGAR</name>
<feature type="chain" id="PRO_5040215720" evidence="2">
    <location>
        <begin position="19"/>
        <end position="220"/>
    </location>
</feature>
<keyword evidence="2" id="KW-0732">Signal</keyword>
<reference evidence="3" key="1">
    <citation type="submission" date="2020-11" db="EMBL/GenBank/DDBJ databases">
        <authorList>
            <consortium name="DOE Joint Genome Institute"/>
            <person name="Ahrendt S."/>
            <person name="Riley R."/>
            <person name="Andreopoulos W."/>
            <person name="Labutti K."/>
            <person name="Pangilinan J."/>
            <person name="Ruiz-Duenas F.J."/>
            <person name="Barrasa J.M."/>
            <person name="Sanchez-Garcia M."/>
            <person name="Camarero S."/>
            <person name="Miyauchi S."/>
            <person name="Serrano A."/>
            <person name="Linde D."/>
            <person name="Babiker R."/>
            <person name="Drula E."/>
            <person name="Ayuso-Fernandez I."/>
            <person name="Pacheco R."/>
            <person name="Padilla G."/>
            <person name="Ferreira P."/>
            <person name="Barriuso J."/>
            <person name="Kellner H."/>
            <person name="Castanera R."/>
            <person name="Alfaro M."/>
            <person name="Ramirez L."/>
            <person name="Pisabarro A.G."/>
            <person name="Kuo A."/>
            <person name="Tritt A."/>
            <person name="Lipzen A."/>
            <person name="He G."/>
            <person name="Yan M."/>
            <person name="Ng V."/>
            <person name="Cullen D."/>
            <person name="Martin F."/>
            <person name="Rosso M.-N."/>
            <person name="Henrissat B."/>
            <person name="Hibbett D."/>
            <person name="Martinez A.T."/>
            <person name="Grigoriev I.V."/>
        </authorList>
    </citation>
    <scope>NUCLEOTIDE SEQUENCE</scope>
    <source>
        <strain evidence="3">MF-IS2</strain>
    </source>
</reference>
<proteinExistence type="predicted"/>
<feature type="transmembrane region" description="Helical" evidence="1">
    <location>
        <begin position="188"/>
        <end position="212"/>
    </location>
</feature>